<keyword evidence="4" id="KW-1185">Reference proteome</keyword>
<comment type="caution">
    <text evidence="3">The sequence shown here is derived from an EMBL/GenBank/DDBJ whole genome shotgun (WGS) entry which is preliminary data.</text>
</comment>
<reference evidence="3" key="1">
    <citation type="submission" date="2023-10" db="EMBL/GenBank/DDBJ databases">
        <title>Chromosome-level genome of the transformable northern wattle, Acacia crassicarpa.</title>
        <authorList>
            <person name="Massaro I."/>
            <person name="Sinha N.R."/>
            <person name="Poethig S."/>
            <person name="Leichty A.R."/>
        </authorList>
    </citation>
    <scope>NUCLEOTIDE SEQUENCE</scope>
    <source>
        <strain evidence="3">Acra3RX</strain>
        <tissue evidence="3">Leaf</tissue>
    </source>
</reference>
<dbReference type="Proteomes" id="UP001293593">
    <property type="component" value="Unassembled WGS sequence"/>
</dbReference>
<dbReference type="AlphaFoldDB" id="A0AAE1NAC2"/>
<protein>
    <recommendedName>
        <fullName evidence="5">Homer protein</fullName>
    </recommendedName>
</protein>
<evidence type="ECO:0000313" key="4">
    <source>
        <dbReference type="Proteomes" id="UP001293593"/>
    </source>
</evidence>
<name>A0AAE1NAC2_9FABA</name>
<feature type="transmembrane region" description="Helical" evidence="2">
    <location>
        <begin position="282"/>
        <end position="301"/>
    </location>
</feature>
<evidence type="ECO:0008006" key="5">
    <source>
        <dbReference type="Google" id="ProtNLM"/>
    </source>
</evidence>
<sequence length="319" mass="35061">MKMIHVGTTCMNPSGIRPPFSVKSITPQLWAQRTSLGSRLRSLKCISGSEEEISNTGSDFNVKDALSGMVDEQVQELLSKKENRVLFDGLEKASLRVEMARKELALIEQQELAAKQFREYINQLEGKAMEIAECQREISEARALVEEAERSLSLNDVELEDGNSTRGAKTEEIDRDKERLESVKAASISALIGSIAGLPICLTQASNFTQLILPLAINFISCALFGVTFRYAVRRNLDDVQLKTGAAAAFGVVKGLATLGGGPLLELNYESFLSHALDGTTFVSENFLIFAFSAVGLDYCFKRRLLSPFPLYSSSENSK</sequence>
<feature type="coiled-coil region" evidence="1">
    <location>
        <begin position="90"/>
        <end position="151"/>
    </location>
</feature>
<keyword evidence="2" id="KW-1133">Transmembrane helix</keyword>
<evidence type="ECO:0000256" key="2">
    <source>
        <dbReference type="SAM" id="Phobius"/>
    </source>
</evidence>
<proteinExistence type="predicted"/>
<keyword evidence="2" id="KW-0472">Membrane</keyword>
<organism evidence="3 4">
    <name type="scientific">Acacia crassicarpa</name>
    <name type="common">northern wattle</name>
    <dbReference type="NCBI Taxonomy" id="499986"/>
    <lineage>
        <taxon>Eukaryota</taxon>
        <taxon>Viridiplantae</taxon>
        <taxon>Streptophyta</taxon>
        <taxon>Embryophyta</taxon>
        <taxon>Tracheophyta</taxon>
        <taxon>Spermatophyta</taxon>
        <taxon>Magnoliopsida</taxon>
        <taxon>eudicotyledons</taxon>
        <taxon>Gunneridae</taxon>
        <taxon>Pentapetalae</taxon>
        <taxon>rosids</taxon>
        <taxon>fabids</taxon>
        <taxon>Fabales</taxon>
        <taxon>Fabaceae</taxon>
        <taxon>Caesalpinioideae</taxon>
        <taxon>mimosoid clade</taxon>
        <taxon>Acacieae</taxon>
        <taxon>Acacia</taxon>
    </lineage>
</organism>
<keyword evidence="2" id="KW-0812">Transmembrane</keyword>
<feature type="transmembrane region" description="Helical" evidence="2">
    <location>
        <begin position="185"/>
        <end position="205"/>
    </location>
</feature>
<dbReference type="PANTHER" id="PTHR36383">
    <property type="entry name" value="OS09G0529350 PROTEIN"/>
    <property type="match status" value="1"/>
</dbReference>
<keyword evidence="1" id="KW-0175">Coiled coil</keyword>
<evidence type="ECO:0000313" key="3">
    <source>
        <dbReference type="EMBL" id="KAK4285016.1"/>
    </source>
</evidence>
<dbReference type="PANTHER" id="PTHR36383:SF1">
    <property type="entry name" value="PROTEIN, PUTATIVE-RELATED"/>
    <property type="match status" value="1"/>
</dbReference>
<feature type="transmembrane region" description="Helical" evidence="2">
    <location>
        <begin position="245"/>
        <end position="262"/>
    </location>
</feature>
<accession>A0AAE1NAC2</accession>
<evidence type="ECO:0000256" key="1">
    <source>
        <dbReference type="SAM" id="Coils"/>
    </source>
</evidence>
<gene>
    <name evidence="3" type="ORF">QN277_001767</name>
</gene>
<feature type="transmembrane region" description="Helical" evidence="2">
    <location>
        <begin position="211"/>
        <end position="233"/>
    </location>
</feature>
<dbReference type="EMBL" id="JAWXYG010000001">
    <property type="protein sequence ID" value="KAK4285016.1"/>
    <property type="molecule type" value="Genomic_DNA"/>
</dbReference>